<dbReference type="Proteomes" id="UP001501821">
    <property type="component" value="Unassembled WGS sequence"/>
</dbReference>
<sequence>MTRGRAALLWAIVLLATALLCAPPADAKPTAPEPARLRAAGAGTVTLGGVHVDLRSGTRQVVTVNHASGYHARVTFWVRRHHRWHHVFSAADGRIGYGGLVERKERHQGTGTTPLGTFGIPFVFGMHPERRVWDVPYREVRAGDYWVEDNGSRFYNRFRDKRLRGFRWWLPASDENSSERLRDYRDQYEWSFVLDFNWNQVRHRGAGIFLHVNGSGATAGCVSAPRWFVHRLVQRVHNDELPVVAIGR</sequence>
<comment type="caution">
    <text evidence="2">The sequence shown here is derived from an EMBL/GenBank/DDBJ whole genome shotgun (WGS) entry which is preliminary data.</text>
</comment>
<keyword evidence="1" id="KW-0732">Signal</keyword>
<dbReference type="PANTHER" id="PTHR38589:SF1">
    <property type="entry name" value="BLR0621 PROTEIN"/>
    <property type="match status" value="1"/>
</dbReference>
<dbReference type="PANTHER" id="PTHR38589">
    <property type="entry name" value="BLR0621 PROTEIN"/>
    <property type="match status" value="1"/>
</dbReference>
<dbReference type="RefSeq" id="WP_344778870.1">
    <property type="nucleotide sequence ID" value="NZ_BAABAH010000021.1"/>
</dbReference>
<organism evidence="2 3">
    <name type="scientific">Nocardioides panacisoli</name>
    <dbReference type="NCBI Taxonomy" id="627624"/>
    <lineage>
        <taxon>Bacteria</taxon>
        <taxon>Bacillati</taxon>
        <taxon>Actinomycetota</taxon>
        <taxon>Actinomycetes</taxon>
        <taxon>Propionibacteriales</taxon>
        <taxon>Nocardioidaceae</taxon>
        <taxon>Nocardioides</taxon>
    </lineage>
</organism>
<feature type="chain" id="PRO_5045710217" evidence="1">
    <location>
        <begin position="28"/>
        <end position="248"/>
    </location>
</feature>
<gene>
    <name evidence="2" type="ORF">GCM10022242_40100</name>
</gene>
<reference evidence="3" key="1">
    <citation type="journal article" date="2019" name="Int. J. Syst. Evol. Microbiol.">
        <title>The Global Catalogue of Microorganisms (GCM) 10K type strain sequencing project: providing services to taxonomists for standard genome sequencing and annotation.</title>
        <authorList>
            <consortium name="The Broad Institute Genomics Platform"/>
            <consortium name="The Broad Institute Genome Sequencing Center for Infectious Disease"/>
            <person name="Wu L."/>
            <person name="Ma J."/>
        </authorList>
    </citation>
    <scope>NUCLEOTIDE SEQUENCE [LARGE SCALE GENOMIC DNA]</scope>
    <source>
        <strain evidence="3">JCM 16953</strain>
    </source>
</reference>
<dbReference type="EMBL" id="BAABAH010000021">
    <property type="protein sequence ID" value="GAA3835089.1"/>
    <property type="molecule type" value="Genomic_DNA"/>
</dbReference>
<protein>
    <submittedName>
        <fullName evidence="2">L,D-transpeptidase family protein</fullName>
    </submittedName>
</protein>
<feature type="signal peptide" evidence="1">
    <location>
        <begin position="1"/>
        <end position="27"/>
    </location>
</feature>
<keyword evidence="3" id="KW-1185">Reference proteome</keyword>
<proteinExistence type="predicted"/>
<accession>A0ABP7J5W2</accession>
<evidence type="ECO:0000313" key="2">
    <source>
        <dbReference type="EMBL" id="GAA3835089.1"/>
    </source>
</evidence>
<name>A0ABP7J5W2_9ACTN</name>
<evidence type="ECO:0000313" key="3">
    <source>
        <dbReference type="Proteomes" id="UP001501821"/>
    </source>
</evidence>
<evidence type="ECO:0000256" key="1">
    <source>
        <dbReference type="SAM" id="SignalP"/>
    </source>
</evidence>